<dbReference type="InterPro" id="IPR045349">
    <property type="entry name" value="SLC41A1-3"/>
</dbReference>
<dbReference type="InterPro" id="IPR006667">
    <property type="entry name" value="SLC41_membr_dom"/>
</dbReference>
<evidence type="ECO:0000256" key="9">
    <source>
        <dbReference type="SAM" id="Phobius"/>
    </source>
</evidence>
<keyword evidence="5" id="KW-0460">Magnesium</keyword>
<feature type="transmembrane region" description="Helical" evidence="9">
    <location>
        <begin position="385"/>
        <end position="407"/>
    </location>
</feature>
<evidence type="ECO:0000256" key="8">
    <source>
        <dbReference type="ARBA" id="ARBA00023136"/>
    </source>
</evidence>
<name>A0A3S3SMG0_9ACAR</name>
<comment type="subcellular location">
    <subcellularLocation>
        <location evidence="1">Membrane</location>
        <topology evidence="1">Multi-pass membrane protein</topology>
    </subcellularLocation>
</comment>
<evidence type="ECO:0000259" key="10">
    <source>
        <dbReference type="Pfam" id="PF01769"/>
    </source>
</evidence>
<comment type="similarity">
    <text evidence="2">Belongs to the SLC41A transporter family.</text>
</comment>
<feature type="transmembrane region" description="Helical" evidence="9">
    <location>
        <begin position="188"/>
        <end position="208"/>
    </location>
</feature>
<dbReference type="GO" id="GO:0005886">
    <property type="term" value="C:plasma membrane"/>
    <property type="evidence" value="ECO:0007669"/>
    <property type="project" value="TreeGrafter"/>
</dbReference>
<dbReference type="OrthoDB" id="5791097at2759"/>
<keyword evidence="12" id="KW-1185">Reference proteome</keyword>
<dbReference type="Proteomes" id="UP000285301">
    <property type="component" value="Unassembled WGS sequence"/>
</dbReference>
<organism evidence="11 12">
    <name type="scientific">Dinothrombium tinctorium</name>
    <dbReference type="NCBI Taxonomy" id="1965070"/>
    <lineage>
        <taxon>Eukaryota</taxon>
        <taxon>Metazoa</taxon>
        <taxon>Ecdysozoa</taxon>
        <taxon>Arthropoda</taxon>
        <taxon>Chelicerata</taxon>
        <taxon>Arachnida</taxon>
        <taxon>Acari</taxon>
        <taxon>Acariformes</taxon>
        <taxon>Trombidiformes</taxon>
        <taxon>Prostigmata</taxon>
        <taxon>Anystina</taxon>
        <taxon>Parasitengona</taxon>
        <taxon>Trombidioidea</taxon>
        <taxon>Trombidiidae</taxon>
        <taxon>Dinothrombium</taxon>
    </lineage>
</organism>
<keyword evidence="6 9" id="KW-1133">Transmembrane helix</keyword>
<keyword evidence="8 9" id="KW-0472">Membrane</keyword>
<proteinExistence type="inferred from homology"/>
<feature type="transmembrane region" description="Helical" evidence="9">
    <location>
        <begin position="352"/>
        <end position="373"/>
    </location>
</feature>
<dbReference type="Gene3D" id="1.10.357.20">
    <property type="entry name" value="SLC41 divalent cation transporters, integral membrane domain"/>
    <property type="match status" value="2"/>
</dbReference>
<dbReference type="EMBL" id="NCKU01000107">
    <property type="protein sequence ID" value="RWS17209.1"/>
    <property type="molecule type" value="Genomic_DNA"/>
</dbReference>
<feature type="transmembrane region" description="Helical" evidence="9">
    <location>
        <begin position="60"/>
        <end position="80"/>
    </location>
</feature>
<feature type="transmembrane region" description="Helical" evidence="9">
    <location>
        <begin position="155"/>
        <end position="176"/>
    </location>
</feature>
<reference evidence="11 12" key="1">
    <citation type="journal article" date="2018" name="Gigascience">
        <title>Genomes of trombidid mites reveal novel predicted allergens and laterally-transferred genes associated with secondary metabolism.</title>
        <authorList>
            <person name="Dong X."/>
            <person name="Chaisiri K."/>
            <person name="Xia D."/>
            <person name="Armstrong S.D."/>
            <person name="Fang Y."/>
            <person name="Donnelly M.J."/>
            <person name="Kadowaki T."/>
            <person name="McGarry J.W."/>
            <person name="Darby A.C."/>
            <person name="Makepeace B.L."/>
        </authorList>
    </citation>
    <scope>NUCLEOTIDE SEQUENCE [LARGE SCALE GENOMIC DNA]</scope>
    <source>
        <strain evidence="11">UoL-WK</strain>
    </source>
</reference>
<dbReference type="PANTHER" id="PTHR16228">
    <property type="entry name" value="DIVALENT CATION TRANSPORTER SOLUTE CARRIER FAMILY 41"/>
    <property type="match status" value="1"/>
</dbReference>
<feature type="domain" description="SLC41A/MgtE integral membrane" evidence="10">
    <location>
        <begin position="74"/>
        <end position="207"/>
    </location>
</feature>
<comment type="caution">
    <text evidence="11">The sequence shown here is derived from an EMBL/GenBank/DDBJ whole genome shotgun (WGS) entry which is preliminary data.</text>
</comment>
<evidence type="ECO:0000313" key="11">
    <source>
        <dbReference type="EMBL" id="RWS17209.1"/>
    </source>
</evidence>
<evidence type="ECO:0000256" key="4">
    <source>
        <dbReference type="ARBA" id="ARBA00022692"/>
    </source>
</evidence>
<feature type="transmembrane region" description="Helical" evidence="9">
    <location>
        <begin position="115"/>
        <end position="135"/>
    </location>
</feature>
<evidence type="ECO:0000256" key="2">
    <source>
        <dbReference type="ARBA" id="ARBA00009749"/>
    </source>
</evidence>
<evidence type="ECO:0000256" key="1">
    <source>
        <dbReference type="ARBA" id="ARBA00004141"/>
    </source>
</evidence>
<evidence type="ECO:0000256" key="5">
    <source>
        <dbReference type="ARBA" id="ARBA00022842"/>
    </source>
</evidence>
<evidence type="ECO:0000256" key="7">
    <source>
        <dbReference type="ARBA" id="ARBA00023065"/>
    </source>
</evidence>
<keyword evidence="7" id="KW-0406">Ion transport</keyword>
<dbReference type="Pfam" id="PF01769">
    <property type="entry name" value="MgtE"/>
    <property type="match status" value="2"/>
</dbReference>
<gene>
    <name evidence="11" type="ORF">B4U79_13052</name>
</gene>
<evidence type="ECO:0000313" key="12">
    <source>
        <dbReference type="Proteomes" id="UP000285301"/>
    </source>
</evidence>
<dbReference type="SUPFAM" id="SSF161093">
    <property type="entry name" value="MgtE membrane domain-like"/>
    <property type="match status" value="2"/>
</dbReference>
<dbReference type="GO" id="GO:0008324">
    <property type="term" value="F:monoatomic cation transmembrane transporter activity"/>
    <property type="evidence" value="ECO:0007669"/>
    <property type="project" value="InterPro"/>
</dbReference>
<evidence type="ECO:0000256" key="6">
    <source>
        <dbReference type="ARBA" id="ARBA00022989"/>
    </source>
</evidence>
<accession>A0A3S3SMG0</accession>
<sequence length="416" mass="45951">MKSNESSSTICSRARTGSFVRQEHWTTESPLSFAIQVLIPFLICGFGNLGAGLLLDMVQYWPIFMAMNELIILVPALMGLKGNLEMTLASRLSTAANCGLIDDFKEVWSITKGNLALLQCQSTVVAFLASIFAIINDFVEEKTIKKDHVFLLATSSVMTANIASISLSSFMIIFVVLCRKFKINPDNVATPIASSLGDVTTVALLAYISSFLMTWINDNVWTSSAILLFFLIITPLTAKYAFVNKYTKRIVCYGWLPIIIAMVISSFAGVVLNKALKTFSQIASFQLVINGNLVAIQASRISTFLHQRLSCGDLPIDDEKVCILPCRAICTCGPHARVAQILFLMAVPSHLLYVYVMLVLTLLYFSRILVFWIWKRKSDPDDCAIPLLTATGDISGVLLLTLGFNIMRNLNDPIVK</sequence>
<keyword evidence="3" id="KW-0813">Transport</keyword>
<protein>
    <submittedName>
        <fullName evidence="11">Solute carrier family 41 member 1-like protein</fullName>
    </submittedName>
</protein>
<feature type="transmembrane region" description="Helical" evidence="9">
    <location>
        <begin position="220"/>
        <end position="238"/>
    </location>
</feature>
<feature type="transmembrane region" description="Helical" evidence="9">
    <location>
        <begin position="250"/>
        <end position="272"/>
    </location>
</feature>
<dbReference type="InterPro" id="IPR036739">
    <property type="entry name" value="SLC41_membr_dom_sf"/>
</dbReference>
<evidence type="ECO:0000256" key="3">
    <source>
        <dbReference type="ARBA" id="ARBA00022448"/>
    </source>
</evidence>
<keyword evidence="4 9" id="KW-0812">Transmembrane</keyword>
<dbReference type="PANTHER" id="PTHR16228:SF7">
    <property type="entry name" value="SLC41A_MGTE INTEGRAL MEMBRANE DOMAIN-CONTAINING PROTEIN"/>
    <property type="match status" value="1"/>
</dbReference>
<dbReference type="FunFam" id="1.10.357.20:FF:000001">
    <property type="entry name" value="Solute carrier family 41 member 2"/>
    <property type="match status" value="1"/>
</dbReference>
<dbReference type="AlphaFoldDB" id="A0A3S3SMG0"/>
<feature type="domain" description="SLC41A/MgtE integral membrane" evidence="10">
    <location>
        <begin position="289"/>
        <end position="400"/>
    </location>
</feature>
<feature type="transmembrane region" description="Helical" evidence="9">
    <location>
        <begin position="31"/>
        <end position="54"/>
    </location>
</feature>